<feature type="binding site" evidence="3">
    <location>
        <position position="101"/>
    </location>
    <ligand>
        <name>Zn(2+)</name>
        <dbReference type="ChEBI" id="CHEBI:29105"/>
        <label>2</label>
    </ligand>
</feature>
<keyword evidence="3" id="KW-0862">Zinc</keyword>
<evidence type="ECO:0000256" key="1">
    <source>
        <dbReference type="PIRSR" id="PIRSR001359-1"/>
    </source>
</evidence>
<dbReference type="Pfam" id="PF01116">
    <property type="entry name" value="F_bP_aldolase"/>
    <property type="match status" value="1"/>
</dbReference>
<name>A0A2R3ZA33_9FLAO</name>
<reference evidence="5" key="1">
    <citation type="submission" date="2018-03" db="EMBL/GenBank/DDBJ databases">
        <title>Gramella fulva sp. nov., isolated from a dry surface of tidal flat.</title>
        <authorList>
            <person name="Hwang S.H."/>
            <person name="Hwang W.M."/>
            <person name="Kang K."/>
            <person name="Ahn T.-Y."/>
        </authorList>
    </citation>
    <scope>NUCLEOTIDE SEQUENCE [LARGE SCALE GENOMIC DNA]</scope>
    <source>
        <strain evidence="5">SH35</strain>
    </source>
</reference>
<feature type="active site" description="Proton donor" evidence="1">
    <location>
        <position position="79"/>
    </location>
</feature>
<dbReference type="NCBIfam" id="TIGR00167">
    <property type="entry name" value="cbbA"/>
    <property type="match status" value="1"/>
</dbReference>
<evidence type="ECO:0000313" key="4">
    <source>
        <dbReference type="EMBL" id="AVR47120.1"/>
    </source>
</evidence>
<feature type="binding site" evidence="2">
    <location>
        <position position="173"/>
    </location>
    <ligand>
        <name>dihydroxyacetone phosphate</name>
        <dbReference type="ChEBI" id="CHEBI:57642"/>
    </ligand>
</feature>
<feature type="binding site" evidence="2">
    <location>
        <begin position="222"/>
        <end position="225"/>
    </location>
    <ligand>
        <name>dihydroxyacetone phosphate</name>
        <dbReference type="ChEBI" id="CHEBI:57642"/>
    </ligand>
</feature>
<dbReference type="PANTHER" id="PTHR30304:SF0">
    <property type="entry name" value="D-TAGATOSE-1,6-BISPHOSPHATE ALDOLASE SUBUNIT GATY-RELATED"/>
    <property type="match status" value="1"/>
</dbReference>
<dbReference type="Proteomes" id="UP000241507">
    <property type="component" value="Chromosome"/>
</dbReference>
<evidence type="ECO:0000313" key="5">
    <source>
        <dbReference type="Proteomes" id="UP000241507"/>
    </source>
</evidence>
<keyword evidence="5" id="KW-1185">Reference proteome</keyword>
<dbReference type="Gene3D" id="3.20.20.70">
    <property type="entry name" value="Aldolase class I"/>
    <property type="match status" value="1"/>
</dbReference>
<dbReference type="OrthoDB" id="9803995at2"/>
<dbReference type="GO" id="GO:0008270">
    <property type="term" value="F:zinc ion binding"/>
    <property type="evidence" value="ECO:0007669"/>
    <property type="project" value="InterPro"/>
</dbReference>
<feature type="binding site" evidence="2">
    <location>
        <begin position="201"/>
        <end position="203"/>
    </location>
    <ligand>
        <name>dihydroxyacetone phosphate</name>
        <dbReference type="ChEBI" id="CHEBI:57642"/>
    </ligand>
</feature>
<feature type="binding site" evidence="3">
    <location>
        <position position="172"/>
    </location>
    <ligand>
        <name>Zn(2+)</name>
        <dbReference type="ChEBI" id="CHEBI:29105"/>
        <label>1</label>
        <note>catalytic</note>
    </ligand>
</feature>
<dbReference type="SUPFAM" id="SSF51569">
    <property type="entry name" value="Aldolase"/>
    <property type="match status" value="1"/>
</dbReference>
<dbReference type="RefSeq" id="WP_107013889.1">
    <property type="nucleotide sequence ID" value="NZ_CP028136.1"/>
</dbReference>
<dbReference type="GO" id="GO:0005975">
    <property type="term" value="P:carbohydrate metabolic process"/>
    <property type="evidence" value="ECO:0007669"/>
    <property type="project" value="InterPro"/>
</dbReference>
<proteinExistence type="predicted"/>
<dbReference type="InterPro" id="IPR000771">
    <property type="entry name" value="FBA_II"/>
</dbReference>
<evidence type="ECO:0000256" key="2">
    <source>
        <dbReference type="PIRSR" id="PIRSR001359-2"/>
    </source>
</evidence>
<organism evidence="4 5">
    <name type="scientific">Christiangramia fulva</name>
    <dbReference type="NCBI Taxonomy" id="2126553"/>
    <lineage>
        <taxon>Bacteria</taxon>
        <taxon>Pseudomonadati</taxon>
        <taxon>Bacteroidota</taxon>
        <taxon>Flavobacteriia</taxon>
        <taxon>Flavobacteriales</taxon>
        <taxon>Flavobacteriaceae</taxon>
        <taxon>Christiangramia</taxon>
    </lineage>
</organism>
<protein>
    <submittedName>
        <fullName evidence="4">Ketose-bisphosphate aldolase</fullName>
    </submittedName>
</protein>
<feature type="binding site" evidence="3">
    <location>
        <position position="131"/>
    </location>
    <ligand>
        <name>Zn(2+)</name>
        <dbReference type="ChEBI" id="CHEBI:29105"/>
        <label>2</label>
    </ligand>
</feature>
<accession>A0A2R3ZA33</accession>
<feature type="binding site" evidence="3">
    <location>
        <position position="80"/>
    </location>
    <ligand>
        <name>Zn(2+)</name>
        <dbReference type="ChEBI" id="CHEBI:29105"/>
        <label>1</label>
        <note>catalytic</note>
    </ligand>
</feature>
<dbReference type="AlphaFoldDB" id="A0A2R3ZA33"/>
<dbReference type="KEGG" id="grs:C7S20_18725"/>
<dbReference type="EMBL" id="CP028136">
    <property type="protein sequence ID" value="AVR47120.1"/>
    <property type="molecule type" value="Genomic_DNA"/>
</dbReference>
<dbReference type="InterPro" id="IPR050246">
    <property type="entry name" value="Class_II_FBP_aldolase"/>
</dbReference>
<dbReference type="GO" id="GO:0016832">
    <property type="term" value="F:aldehyde-lyase activity"/>
    <property type="evidence" value="ECO:0007669"/>
    <property type="project" value="InterPro"/>
</dbReference>
<dbReference type="CDD" id="cd00947">
    <property type="entry name" value="TBP_aldolase_IIB"/>
    <property type="match status" value="1"/>
</dbReference>
<dbReference type="PIRSF" id="PIRSF001359">
    <property type="entry name" value="F_bP_aldolase_II"/>
    <property type="match status" value="1"/>
</dbReference>
<keyword evidence="3" id="KW-0479">Metal-binding</keyword>
<feature type="binding site" evidence="3">
    <location>
        <position position="200"/>
    </location>
    <ligand>
        <name>Zn(2+)</name>
        <dbReference type="ChEBI" id="CHEBI:29105"/>
        <label>1</label>
        <note>catalytic</note>
    </ligand>
</feature>
<dbReference type="InterPro" id="IPR013785">
    <property type="entry name" value="Aldolase_TIM"/>
</dbReference>
<sequence>MKIKDRLVEFTKKKRGLLATNFYNLETLHGVLRAAADLNEPLILQLTQSSIDYMGLETAVNLGRTGLKQFGVEGYLHLDHGGSVELVQKCLDAGFDSVMIDGSELPFDENIKITKEVVKRAKKYGAHVEGELGYVAKLGQDHGGGFTQPHEAKTFVEATGVDALAVAIGTAHGFYKKEPKLDLPLLQQIAAITPSTLVLHGSSGVPSKQVQAAISKGICKVNLATEIKNIFMSTLQQELQQSQEIDLRKVFPKATMKITELVKMKLIMIKNENYATTIH</sequence>
<comment type="cofactor">
    <cofactor evidence="3">
        <name>Zn(2+)</name>
        <dbReference type="ChEBI" id="CHEBI:29105"/>
    </cofactor>
    <text evidence="3">Binds 2 Zn(2+) ions per subunit. One is catalytic and the other provides a structural contribution.</text>
</comment>
<dbReference type="PANTHER" id="PTHR30304">
    <property type="entry name" value="D-TAGATOSE-1,6-BISPHOSPHATE ALDOLASE"/>
    <property type="match status" value="1"/>
</dbReference>
<evidence type="ECO:0000256" key="3">
    <source>
        <dbReference type="PIRSR" id="PIRSR001359-3"/>
    </source>
</evidence>
<gene>
    <name evidence="4" type="ORF">C7S20_18725</name>
</gene>